<evidence type="ECO:0000313" key="2">
    <source>
        <dbReference type="EMBL" id="SDI55067.1"/>
    </source>
</evidence>
<dbReference type="RefSeq" id="WP_090396574.1">
    <property type="nucleotide sequence ID" value="NZ_FNEN01000003.1"/>
</dbReference>
<feature type="coiled-coil region" evidence="1">
    <location>
        <begin position="29"/>
        <end position="77"/>
    </location>
</feature>
<evidence type="ECO:0000256" key="1">
    <source>
        <dbReference type="SAM" id="Coils"/>
    </source>
</evidence>
<dbReference type="AlphaFoldDB" id="A0A1G8LI02"/>
<accession>A0A1G8LI02</accession>
<dbReference type="SUPFAM" id="SSF57997">
    <property type="entry name" value="Tropomyosin"/>
    <property type="match status" value="1"/>
</dbReference>
<gene>
    <name evidence="2" type="ORF">SAMN04488123_10393</name>
</gene>
<organism evidence="2 3">
    <name type="scientific">Natribacillus halophilus</name>
    <dbReference type="NCBI Taxonomy" id="549003"/>
    <lineage>
        <taxon>Bacteria</taxon>
        <taxon>Bacillati</taxon>
        <taxon>Bacillota</taxon>
        <taxon>Bacilli</taxon>
        <taxon>Bacillales</taxon>
        <taxon>Bacillaceae</taxon>
        <taxon>Natribacillus</taxon>
    </lineage>
</organism>
<evidence type="ECO:0000313" key="3">
    <source>
        <dbReference type="Proteomes" id="UP000198853"/>
    </source>
</evidence>
<name>A0A1G8LI02_9BACI</name>
<keyword evidence="1" id="KW-0175">Coiled coil</keyword>
<keyword evidence="3" id="KW-1185">Reference proteome</keyword>
<protein>
    <submittedName>
        <fullName evidence="2">Uncharacterized protein</fullName>
    </submittedName>
</protein>
<reference evidence="2 3" key="1">
    <citation type="submission" date="2016-10" db="EMBL/GenBank/DDBJ databases">
        <authorList>
            <person name="de Groot N.N."/>
        </authorList>
    </citation>
    <scope>NUCLEOTIDE SEQUENCE [LARGE SCALE GENOMIC DNA]</scope>
    <source>
        <strain evidence="2 3">DSM 21771</strain>
    </source>
</reference>
<sequence>MVDDRKMLETILEKVTDTGKRMSHMEAKFEGLETKVTGIEAKVEGLETKVTGIETKVKGLETKVEGMDITLAEVKEKADRIPDIERKTDVITKELVSVREDMTTVKGKTHEIEGEQTYQYTKWGEHDRRISKLERKIDVL</sequence>
<dbReference type="EMBL" id="FNEN01000003">
    <property type="protein sequence ID" value="SDI55067.1"/>
    <property type="molecule type" value="Genomic_DNA"/>
</dbReference>
<dbReference type="Gene3D" id="1.20.5.340">
    <property type="match status" value="1"/>
</dbReference>
<proteinExistence type="predicted"/>
<dbReference type="Proteomes" id="UP000198853">
    <property type="component" value="Unassembled WGS sequence"/>
</dbReference>